<dbReference type="PANTHER" id="PTHR33755">
    <property type="entry name" value="TOXIN PARE1-RELATED"/>
    <property type="match status" value="1"/>
</dbReference>
<keyword evidence="4" id="KW-1185">Reference proteome</keyword>
<comment type="similarity">
    <text evidence="1">Belongs to the RelE toxin family.</text>
</comment>
<evidence type="ECO:0000313" key="4">
    <source>
        <dbReference type="Proteomes" id="UP000244224"/>
    </source>
</evidence>
<accession>A0A2T6A9A0</accession>
<name>A0A2T6A9A0_9RHOB</name>
<gene>
    <name evidence="3" type="ORF">C8N34_1342</name>
</gene>
<dbReference type="EMBL" id="QBKP01000034">
    <property type="protein sequence ID" value="PTX40386.1"/>
    <property type="molecule type" value="Genomic_DNA"/>
</dbReference>
<dbReference type="PANTHER" id="PTHR33755:SF6">
    <property type="entry name" value="PLASMID STABILIZATION SYSTEM PROTEIN"/>
    <property type="match status" value="1"/>
</dbReference>
<dbReference type="InterPro" id="IPR051803">
    <property type="entry name" value="TA_system_RelE-like_toxin"/>
</dbReference>
<reference evidence="3 4" key="1">
    <citation type="submission" date="2018-04" db="EMBL/GenBank/DDBJ databases">
        <title>Genomic Encyclopedia of Archaeal and Bacterial Type Strains, Phase II (KMG-II): from individual species to whole genera.</title>
        <authorList>
            <person name="Goeker M."/>
        </authorList>
    </citation>
    <scope>NUCLEOTIDE SEQUENCE [LARGE SCALE GENOMIC DNA]</scope>
    <source>
        <strain evidence="3 4">DSM 21823</strain>
    </source>
</reference>
<proteinExistence type="inferred from homology"/>
<evidence type="ECO:0000313" key="3">
    <source>
        <dbReference type="EMBL" id="PTX40386.1"/>
    </source>
</evidence>
<dbReference type="OrthoDB" id="595470at2"/>
<keyword evidence="2" id="KW-1277">Toxin-antitoxin system</keyword>
<organism evidence="3 4">
    <name type="scientific">Gemmobacter caeni</name>
    <dbReference type="NCBI Taxonomy" id="589035"/>
    <lineage>
        <taxon>Bacteria</taxon>
        <taxon>Pseudomonadati</taxon>
        <taxon>Pseudomonadota</taxon>
        <taxon>Alphaproteobacteria</taxon>
        <taxon>Rhodobacterales</taxon>
        <taxon>Paracoccaceae</taxon>
        <taxon>Gemmobacter</taxon>
    </lineage>
</organism>
<dbReference type="Pfam" id="PF05016">
    <property type="entry name" value="ParE_toxin"/>
    <property type="match status" value="1"/>
</dbReference>
<dbReference type="RefSeq" id="WP_108130872.1">
    <property type="nucleotide sequence ID" value="NZ_QBKP01000034.1"/>
</dbReference>
<dbReference type="InterPro" id="IPR035093">
    <property type="entry name" value="RelE/ParE_toxin_dom_sf"/>
</dbReference>
<dbReference type="Proteomes" id="UP000244224">
    <property type="component" value="Unassembled WGS sequence"/>
</dbReference>
<sequence length="103" mass="11110">MKRPVIWSQSALDDLKAQVTYIAAENPAAAQRVADAISTAAAALSDIPTGRPGRVANTYEKPVRSLPYIIAYAISPSPTGEAIAVLRVIHTARDWPDEQWPKA</sequence>
<dbReference type="Gene3D" id="3.30.2310.20">
    <property type="entry name" value="RelE-like"/>
    <property type="match status" value="1"/>
</dbReference>
<evidence type="ECO:0000256" key="2">
    <source>
        <dbReference type="ARBA" id="ARBA00022649"/>
    </source>
</evidence>
<evidence type="ECO:0000256" key="1">
    <source>
        <dbReference type="ARBA" id="ARBA00006226"/>
    </source>
</evidence>
<dbReference type="InterPro" id="IPR007712">
    <property type="entry name" value="RelE/ParE_toxin"/>
</dbReference>
<protein>
    <submittedName>
        <fullName evidence="3">Plasmid stabilization system protein ParE</fullName>
    </submittedName>
</protein>
<dbReference type="AlphaFoldDB" id="A0A2T6A9A0"/>
<comment type="caution">
    <text evidence="3">The sequence shown here is derived from an EMBL/GenBank/DDBJ whole genome shotgun (WGS) entry which is preliminary data.</text>
</comment>